<proteinExistence type="predicted"/>
<protein>
    <recommendedName>
        <fullName evidence="3">Ribbon-helix-helix protein, CopG family</fullName>
    </recommendedName>
</protein>
<dbReference type="KEGG" id="sphv:F9278_23145"/>
<organism evidence="1 2">
    <name type="scientific">Streptomyces phaeolivaceus</name>
    <dbReference type="NCBI Taxonomy" id="2653200"/>
    <lineage>
        <taxon>Bacteria</taxon>
        <taxon>Bacillati</taxon>
        <taxon>Actinomycetota</taxon>
        <taxon>Actinomycetes</taxon>
        <taxon>Kitasatosporales</taxon>
        <taxon>Streptomycetaceae</taxon>
        <taxon>Streptomyces</taxon>
    </lineage>
</organism>
<evidence type="ECO:0000313" key="2">
    <source>
        <dbReference type="Proteomes" id="UP000327294"/>
    </source>
</evidence>
<dbReference type="RefSeq" id="WP_152170033.1">
    <property type="nucleotide sequence ID" value="NZ_CP045096.1"/>
</dbReference>
<sequence>MSGRRPLSVRMTDDLAADLEVLRRGGMTASDAVRHAVRVVAQGQQMAERLAVDGGRRRPRFLTIRTRGLYGRPTTYDGPDRRV</sequence>
<dbReference type="EMBL" id="CP045096">
    <property type="protein sequence ID" value="QFQ98577.1"/>
    <property type="molecule type" value="Genomic_DNA"/>
</dbReference>
<keyword evidence="2" id="KW-1185">Reference proteome</keyword>
<evidence type="ECO:0000313" key="1">
    <source>
        <dbReference type="EMBL" id="QFQ98577.1"/>
    </source>
</evidence>
<dbReference type="Proteomes" id="UP000327294">
    <property type="component" value="Chromosome"/>
</dbReference>
<reference evidence="1 2" key="1">
    <citation type="submission" date="2019-10" db="EMBL/GenBank/DDBJ databases">
        <title>Streptomyces sp. strain GY16 isolated from leaves of Broussonetia papyrifera.</title>
        <authorList>
            <person name="Mo P."/>
        </authorList>
    </citation>
    <scope>NUCLEOTIDE SEQUENCE [LARGE SCALE GENOMIC DNA]</scope>
    <source>
        <strain evidence="1 2">GY16</strain>
    </source>
</reference>
<accession>A0A5P8K7J4</accession>
<gene>
    <name evidence="1" type="ORF">F9278_23145</name>
</gene>
<evidence type="ECO:0008006" key="3">
    <source>
        <dbReference type="Google" id="ProtNLM"/>
    </source>
</evidence>
<dbReference type="AlphaFoldDB" id="A0A5P8K7J4"/>
<name>A0A5P8K7J4_9ACTN</name>